<gene>
    <name evidence="2" type="ORF">H5P28_12035</name>
</gene>
<organism evidence="2 3">
    <name type="scientific">Ruficoccus amylovorans</name>
    <dbReference type="NCBI Taxonomy" id="1804625"/>
    <lineage>
        <taxon>Bacteria</taxon>
        <taxon>Pseudomonadati</taxon>
        <taxon>Verrucomicrobiota</taxon>
        <taxon>Opitutia</taxon>
        <taxon>Puniceicoccales</taxon>
        <taxon>Cerasicoccaceae</taxon>
        <taxon>Ruficoccus</taxon>
    </lineage>
</organism>
<dbReference type="Pfam" id="PF08668">
    <property type="entry name" value="HDOD"/>
    <property type="match status" value="1"/>
</dbReference>
<dbReference type="RefSeq" id="WP_185675953.1">
    <property type="nucleotide sequence ID" value="NZ_JACHVB010000035.1"/>
</dbReference>
<dbReference type="InterPro" id="IPR003607">
    <property type="entry name" value="HD/PDEase_dom"/>
</dbReference>
<dbReference type="InterPro" id="IPR013976">
    <property type="entry name" value="HDOD"/>
</dbReference>
<dbReference type="SUPFAM" id="SSF109604">
    <property type="entry name" value="HD-domain/PDEase-like"/>
    <property type="match status" value="1"/>
</dbReference>
<sequence length="308" mass="34101">MPDAFTVGNYCQARIASYPEIERRLRECPTIASFQGIRSSLLALSADTNVPVQEIAHLLGKDQALTARLLRMVNSVFGGLTVKVSNIEEAIFFLGLRQVHDLILSAQVFEQMRKPVGNTAYLNWEDIIRHSVASAILCREVLSISTGLREDDTYYLIGLLHNIGKLVMLHVFPEELEVSMGFCESDPSHFEQHERSAFGWSHADLGSLYLAHNGLPNDIVEAVCFHHAPDQAPANSKLAAGAQLADIIARQAGFCCGFEPPPTQPCCQWEEEPAWTLLFGNDPADWKRPHSAVTECLKRLPALTHGLT</sequence>
<keyword evidence="3" id="KW-1185">Reference proteome</keyword>
<evidence type="ECO:0000259" key="1">
    <source>
        <dbReference type="PROSITE" id="PS51833"/>
    </source>
</evidence>
<feature type="domain" description="HDOD" evidence="1">
    <location>
        <begin position="31"/>
        <end position="229"/>
    </location>
</feature>
<dbReference type="InterPro" id="IPR052340">
    <property type="entry name" value="RNase_Y/CdgJ"/>
</dbReference>
<dbReference type="PROSITE" id="PS51833">
    <property type="entry name" value="HDOD"/>
    <property type="match status" value="1"/>
</dbReference>
<dbReference type="PANTHER" id="PTHR33525:SF3">
    <property type="entry name" value="RIBONUCLEASE Y"/>
    <property type="match status" value="1"/>
</dbReference>
<accession>A0A842HHG3</accession>
<proteinExistence type="predicted"/>
<dbReference type="EMBL" id="JACHVB010000035">
    <property type="protein sequence ID" value="MBC2594987.1"/>
    <property type="molecule type" value="Genomic_DNA"/>
</dbReference>
<protein>
    <submittedName>
        <fullName evidence="2">HDOD domain-containing protein</fullName>
    </submittedName>
</protein>
<name>A0A842HHG3_9BACT</name>
<dbReference type="PANTHER" id="PTHR33525">
    <property type="match status" value="1"/>
</dbReference>
<evidence type="ECO:0000313" key="3">
    <source>
        <dbReference type="Proteomes" id="UP000546464"/>
    </source>
</evidence>
<dbReference type="CDD" id="cd00077">
    <property type="entry name" value="HDc"/>
    <property type="match status" value="1"/>
</dbReference>
<reference evidence="2 3" key="1">
    <citation type="submission" date="2020-07" db="EMBL/GenBank/DDBJ databases">
        <authorList>
            <person name="Feng X."/>
        </authorList>
    </citation>
    <scope>NUCLEOTIDE SEQUENCE [LARGE SCALE GENOMIC DNA]</scope>
    <source>
        <strain evidence="2 3">JCM31066</strain>
    </source>
</reference>
<evidence type="ECO:0000313" key="2">
    <source>
        <dbReference type="EMBL" id="MBC2594987.1"/>
    </source>
</evidence>
<dbReference type="AlphaFoldDB" id="A0A842HHG3"/>
<dbReference type="Proteomes" id="UP000546464">
    <property type="component" value="Unassembled WGS sequence"/>
</dbReference>
<dbReference type="Gene3D" id="1.10.3210.10">
    <property type="entry name" value="Hypothetical protein af1432"/>
    <property type="match status" value="1"/>
</dbReference>
<comment type="caution">
    <text evidence="2">The sequence shown here is derived from an EMBL/GenBank/DDBJ whole genome shotgun (WGS) entry which is preliminary data.</text>
</comment>